<gene>
    <name evidence="2" type="ORF">CEXT_286251</name>
</gene>
<reference evidence="2 3" key="1">
    <citation type="submission" date="2021-06" db="EMBL/GenBank/DDBJ databases">
        <title>Caerostris extrusa draft genome.</title>
        <authorList>
            <person name="Kono N."/>
            <person name="Arakawa K."/>
        </authorList>
    </citation>
    <scope>NUCLEOTIDE SEQUENCE [LARGE SCALE GENOMIC DNA]</scope>
</reference>
<proteinExistence type="predicted"/>
<keyword evidence="3" id="KW-1185">Reference proteome</keyword>
<accession>A0AAV4N7D3</accession>
<dbReference type="Proteomes" id="UP001054945">
    <property type="component" value="Unassembled WGS sequence"/>
</dbReference>
<protein>
    <submittedName>
        <fullName evidence="2">Uncharacterized protein</fullName>
    </submittedName>
</protein>
<comment type="caution">
    <text evidence="2">The sequence shown here is derived from an EMBL/GenBank/DDBJ whole genome shotgun (WGS) entry which is preliminary data.</text>
</comment>
<sequence length="133" mass="15063">MPPHRTADSKLKPPVYRERTGRGEGDKLIQYFMRLDNAGFLCLNARSYLRRENQIGSETNNCTGDSAAFHKYRQRYAVLRYDEEWFSLSSGVCGNKVITALRMLAIPVMNGMGVLSHVDAVLKHVGIWAVSRD</sequence>
<evidence type="ECO:0000313" key="3">
    <source>
        <dbReference type="Proteomes" id="UP001054945"/>
    </source>
</evidence>
<dbReference type="EMBL" id="BPLR01003013">
    <property type="protein sequence ID" value="GIX80269.1"/>
    <property type="molecule type" value="Genomic_DNA"/>
</dbReference>
<evidence type="ECO:0000313" key="2">
    <source>
        <dbReference type="EMBL" id="GIX80269.1"/>
    </source>
</evidence>
<name>A0AAV4N7D3_CAEEX</name>
<organism evidence="2 3">
    <name type="scientific">Caerostris extrusa</name>
    <name type="common">Bark spider</name>
    <name type="synonym">Caerostris bankana</name>
    <dbReference type="NCBI Taxonomy" id="172846"/>
    <lineage>
        <taxon>Eukaryota</taxon>
        <taxon>Metazoa</taxon>
        <taxon>Ecdysozoa</taxon>
        <taxon>Arthropoda</taxon>
        <taxon>Chelicerata</taxon>
        <taxon>Arachnida</taxon>
        <taxon>Araneae</taxon>
        <taxon>Araneomorphae</taxon>
        <taxon>Entelegynae</taxon>
        <taxon>Araneoidea</taxon>
        <taxon>Araneidae</taxon>
        <taxon>Caerostris</taxon>
    </lineage>
</organism>
<evidence type="ECO:0000256" key="1">
    <source>
        <dbReference type="SAM" id="MobiDB-lite"/>
    </source>
</evidence>
<dbReference type="AlphaFoldDB" id="A0AAV4N7D3"/>
<feature type="region of interest" description="Disordered" evidence="1">
    <location>
        <begin position="1"/>
        <end position="21"/>
    </location>
</feature>